<protein>
    <recommendedName>
        <fullName evidence="2">histidine kinase</fullName>
        <ecNumber evidence="2">2.7.13.3</ecNumber>
    </recommendedName>
</protein>
<dbReference type="PANTHER" id="PTHR24421">
    <property type="entry name" value="NITRATE/NITRITE SENSOR PROTEIN NARX-RELATED"/>
    <property type="match status" value="1"/>
</dbReference>
<feature type="transmembrane region" description="Helical" evidence="9">
    <location>
        <begin position="143"/>
        <end position="168"/>
    </location>
</feature>
<keyword evidence="4" id="KW-0808">Transferase</keyword>
<evidence type="ECO:0000256" key="5">
    <source>
        <dbReference type="ARBA" id="ARBA00022741"/>
    </source>
</evidence>
<evidence type="ECO:0000256" key="1">
    <source>
        <dbReference type="ARBA" id="ARBA00000085"/>
    </source>
</evidence>
<dbReference type="EMBL" id="CP078075">
    <property type="protein sequence ID" value="WDM42550.1"/>
    <property type="molecule type" value="Genomic_DNA"/>
</dbReference>
<evidence type="ECO:0000256" key="8">
    <source>
        <dbReference type="ARBA" id="ARBA00023012"/>
    </source>
</evidence>
<dbReference type="InterPro" id="IPR011712">
    <property type="entry name" value="Sig_transdc_His_kin_sub3_dim/P"/>
</dbReference>
<gene>
    <name evidence="12" type="ORF">KV395_04365</name>
</gene>
<sequence>MSRTRSRSDSIREDEELRLPRAPGLLRRFWARHPVFADVLIMLICLVLTLGGAVSIGSTSYPPEQVVATVPESVTIVLAVISTVLAVVGCAALLWRRRAPLVPFVIAFALELAFLSGTRPGGSPIVLVACYSLAVYRSSRAAWVGLAIGAGAVTAAALSLMGLGVITLQGGVDGILNAVVLGLIGTLIGVNVGERKRYLTAIIDRSRQLLIERDQQAQLAASAERARIAREMHDIVSHSLTVIVALSEGAAATADPEQARRAASTAAETARGALTEMRSMLGVLRDEGSPAPLAPMEPTPPRDTVTAAQRAGYPVTLAVSGSAEVAPGVAHAIGRIVQEGMTNAMRHAPTATAIAVRLAYTAKTVTIEIINDGVRGVTGNDGFGLRGLAERAAHVNGDLRSAPDGNGRWVLYAELPTSGTAAAAPSSPNEENA</sequence>
<evidence type="ECO:0000259" key="10">
    <source>
        <dbReference type="Pfam" id="PF07730"/>
    </source>
</evidence>
<dbReference type="Proteomes" id="UP001215097">
    <property type="component" value="Chromosome"/>
</dbReference>
<proteinExistence type="predicted"/>
<comment type="catalytic activity">
    <reaction evidence="1">
        <text>ATP + protein L-histidine = ADP + protein N-phospho-L-histidine.</text>
        <dbReference type="EC" id="2.7.13.3"/>
    </reaction>
</comment>
<reference evidence="12 13" key="1">
    <citation type="submission" date="2021-06" db="EMBL/GenBank/DDBJ databases">
        <title>Genome-based taxonomic framework of Microbacterium strains isolated from marine environment, the description of four new species and reclassification of four preexisting species.</title>
        <authorList>
            <person name="Lee S.D."/>
            <person name="Kim S.-M."/>
            <person name="Byeon Y.-S."/>
            <person name="Yang H.L."/>
            <person name="Kim I.S."/>
        </authorList>
    </citation>
    <scope>NUCLEOTIDE SEQUENCE [LARGE SCALE GENOMIC DNA]</scope>
    <source>
        <strain evidence="12 13">KACC 14465</strain>
    </source>
</reference>
<dbReference type="RefSeq" id="WP_282216404.1">
    <property type="nucleotide sequence ID" value="NZ_BAAAUN010000001.1"/>
</dbReference>
<keyword evidence="5" id="KW-0547">Nucleotide-binding</keyword>
<dbReference type="GO" id="GO:0005524">
    <property type="term" value="F:ATP binding"/>
    <property type="evidence" value="ECO:0007669"/>
    <property type="project" value="UniProtKB-KW"/>
</dbReference>
<name>A0ABY7XKC4_MICLT</name>
<keyword evidence="3" id="KW-0597">Phosphoprotein</keyword>
<evidence type="ECO:0000256" key="3">
    <source>
        <dbReference type="ARBA" id="ARBA00022553"/>
    </source>
</evidence>
<dbReference type="CDD" id="cd16917">
    <property type="entry name" value="HATPase_UhpB-NarQ-NarX-like"/>
    <property type="match status" value="1"/>
</dbReference>
<feature type="domain" description="DUF7134" evidence="11">
    <location>
        <begin position="26"/>
        <end position="164"/>
    </location>
</feature>
<dbReference type="Pfam" id="PF23539">
    <property type="entry name" value="DUF7134"/>
    <property type="match status" value="1"/>
</dbReference>
<feature type="transmembrane region" description="Helical" evidence="9">
    <location>
        <begin position="174"/>
        <end position="193"/>
    </location>
</feature>
<organism evidence="12 13">
    <name type="scientific">Microbacterium luteolum</name>
    <name type="common">Aureobacterium luteolum</name>
    <dbReference type="NCBI Taxonomy" id="69367"/>
    <lineage>
        <taxon>Bacteria</taxon>
        <taxon>Bacillati</taxon>
        <taxon>Actinomycetota</taxon>
        <taxon>Actinomycetes</taxon>
        <taxon>Micrococcales</taxon>
        <taxon>Microbacteriaceae</taxon>
        <taxon>Microbacterium</taxon>
    </lineage>
</organism>
<evidence type="ECO:0000256" key="6">
    <source>
        <dbReference type="ARBA" id="ARBA00022777"/>
    </source>
</evidence>
<feature type="transmembrane region" description="Helical" evidence="9">
    <location>
        <begin position="35"/>
        <end position="56"/>
    </location>
</feature>
<evidence type="ECO:0000259" key="11">
    <source>
        <dbReference type="Pfam" id="PF23539"/>
    </source>
</evidence>
<keyword evidence="8" id="KW-0902">Two-component regulatory system</keyword>
<evidence type="ECO:0000256" key="7">
    <source>
        <dbReference type="ARBA" id="ARBA00022840"/>
    </source>
</evidence>
<dbReference type="InterPro" id="IPR055558">
    <property type="entry name" value="DUF7134"/>
</dbReference>
<evidence type="ECO:0000256" key="9">
    <source>
        <dbReference type="SAM" id="Phobius"/>
    </source>
</evidence>
<accession>A0ABY7XKC4</accession>
<dbReference type="Pfam" id="PF07730">
    <property type="entry name" value="HisKA_3"/>
    <property type="match status" value="1"/>
</dbReference>
<evidence type="ECO:0000313" key="12">
    <source>
        <dbReference type="EMBL" id="WDM42550.1"/>
    </source>
</evidence>
<dbReference type="EC" id="2.7.13.3" evidence="2"/>
<evidence type="ECO:0000256" key="2">
    <source>
        <dbReference type="ARBA" id="ARBA00012438"/>
    </source>
</evidence>
<dbReference type="PANTHER" id="PTHR24421:SF10">
    <property type="entry name" value="NITRATE_NITRITE SENSOR PROTEIN NARQ"/>
    <property type="match status" value="1"/>
</dbReference>
<feature type="transmembrane region" description="Helical" evidence="9">
    <location>
        <begin position="76"/>
        <end position="94"/>
    </location>
</feature>
<keyword evidence="9" id="KW-0472">Membrane</keyword>
<keyword evidence="9" id="KW-0812">Transmembrane</keyword>
<dbReference type="Gene3D" id="3.30.565.10">
    <property type="entry name" value="Histidine kinase-like ATPase, C-terminal domain"/>
    <property type="match status" value="1"/>
</dbReference>
<keyword evidence="9" id="KW-1133">Transmembrane helix</keyword>
<dbReference type="Gene3D" id="1.20.5.1930">
    <property type="match status" value="1"/>
</dbReference>
<feature type="domain" description="Signal transduction histidine kinase subgroup 3 dimerisation and phosphoacceptor" evidence="10">
    <location>
        <begin position="224"/>
        <end position="287"/>
    </location>
</feature>
<evidence type="ECO:0000256" key="4">
    <source>
        <dbReference type="ARBA" id="ARBA00022679"/>
    </source>
</evidence>
<dbReference type="SUPFAM" id="SSF55874">
    <property type="entry name" value="ATPase domain of HSP90 chaperone/DNA topoisomerase II/histidine kinase"/>
    <property type="match status" value="1"/>
</dbReference>
<dbReference type="InterPro" id="IPR036890">
    <property type="entry name" value="HATPase_C_sf"/>
</dbReference>
<evidence type="ECO:0000313" key="13">
    <source>
        <dbReference type="Proteomes" id="UP001215097"/>
    </source>
</evidence>
<dbReference type="InterPro" id="IPR050482">
    <property type="entry name" value="Sensor_HK_TwoCompSys"/>
</dbReference>
<keyword evidence="13" id="KW-1185">Reference proteome</keyword>
<keyword evidence="7 12" id="KW-0067">ATP-binding</keyword>
<keyword evidence="6" id="KW-0418">Kinase</keyword>